<accession>A0AAN6U3L5</accession>
<feature type="compositionally biased region" description="Polar residues" evidence="1">
    <location>
        <begin position="298"/>
        <end position="307"/>
    </location>
</feature>
<reference evidence="2" key="1">
    <citation type="journal article" date="2023" name="Mol. Phylogenet. Evol.">
        <title>Genome-scale phylogeny and comparative genomics of the fungal order Sordariales.</title>
        <authorList>
            <person name="Hensen N."/>
            <person name="Bonometti L."/>
            <person name="Westerberg I."/>
            <person name="Brannstrom I.O."/>
            <person name="Guillou S."/>
            <person name="Cros-Aarteil S."/>
            <person name="Calhoun S."/>
            <person name="Haridas S."/>
            <person name="Kuo A."/>
            <person name="Mondo S."/>
            <person name="Pangilinan J."/>
            <person name="Riley R."/>
            <person name="LaButti K."/>
            <person name="Andreopoulos B."/>
            <person name="Lipzen A."/>
            <person name="Chen C."/>
            <person name="Yan M."/>
            <person name="Daum C."/>
            <person name="Ng V."/>
            <person name="Clum A."/>
            <person name="Steindorff A."/>
            <person name="Ohm R.A."/>
            <person name="Martin F."/>
            <person name="Silar P."/>
            <person name="Natvig D.O."/>
            <person name="Lalanne C."/>
            <person name="Gautier V."/>
            <person name="Ament-Velasquez S.L."/>
            <person name="Kruys A."/>
            <person name="Hutchinson M.I."/>
            <person name="Powell A.J."/>
            <person name="Barry K."/>
            <person name="Miller A.N."/>
            <person name="Grigoriev I.V."/>
            <person name="Debuchy R."/>
            <person name="Gladieux P."/>
            <person name="Hiltunen Thoren M."/>
            <person name="Johannesson H."/>
        </authorList>
    </citation>
    <scope>NUCLEOTIDE SEQUENCE</scope>
    <source>
        <strain evidence="2">CBS 731.68</strain>
    </source>
</reference>
<dbReference type="AlphaFoldDB" id="A0AAN6U3L5"/>
<evidence type="ECO:0000313" key="3">
    <source>
        <dbReference type="Proteomes" id="UP001302602"/>
    </source>
</evidence>
<comment type="caution">
    <text evidence="2">The sequence shown here is derived from an EMBL/GenBank/DDBJ whole genome shotgun (WGS) entry which is preliminary data.</text>
</comment>
<feature type="compositionally biased region" description="Polar residues" evidence="1">
    <location>
        <begin position="111"/>
        <end position="123"/>
    </location>
</feature>
<name>A0AAN6U3L5_9PEZI</name>
<feature type="compositionally biased region" description="Basic residues" evidence="1">
    <location>
        <begin position="391"/>
        <end position="400"/>
    </location>
</feature>
<sequence length="502" mass="54641">MWLMKRSRMDNHAELPENRTQQLPIQHIANFSYPRTDFVHLYHRIPSDARDSRGPESSPPPMVEDHGSDMSADDDSQYLATGPDFWDSRHAREHEARKPDYPALIKPPPGTQSSKPAITQENPRMSDPSSWGSQSSPVIRPAAVGSFSDKEAHVPQPPPKVSYSLFPPPCPAQRRPPVRSQIPSVPRQSRLEPSPHSLDFPPTPNSRSAIADGKGNAISSFGPGSPQTATPRSAHGGSIAASSSNSIPLLLRSPGPTPPDSPGGTSSSFEAPRSSDAPRYPVRLRTSSPSQREFPLSKNATRSTPSLASHAKAHQQGHAPDAHDKPLTRADLYARPLPPLPTEPPPPLVSPPHVSVFEPDSDDEDEELDSRPGSGDSKNFARRFMHGLVHHHYHHDKKGKGLLPDHKRSVSDEGPSSSLEDRNCGSSMSGIYRTINVARHRRGGAVEAASAARCAVSMDLPRDVAGNHQDQQTAEGPERHGRFWAAKESGEMLLGKILMRKG</sequence>
<feature type="compositionally biased region" description="Pro residues" evidence="1">
    <location>
        <begin position="336"/>
        <end position="350"/>
    </location>
</feature>
<feature type="compositionally biased region" description="Polar residues" evidence="1">
    <location>
        <begin position="414"/>
        <end position="425"/>
    </location>
</feature>
<feature type="region of interest" description="Disordered" evidence="1">
    <location>
        <begin position="1"/>
        <end position="21"/>
    </location>
</feature>
<feature type="compositionally biased region" description="Acidic residues" evidence="1">
    <location>
        <begin position="359"/>
        <end position="368"/>
    </location>
</feature>
<dbReference type="GeneID" id="87823773"/>
<feature type="compositionally biased region" description="Pro residues" evidence="1">
    <location>
        <begin position="155"/>
        <end position="171"/>
    </location>
</feature>
<protein>
    <submittedName>
        <fullName evidence="2">Uncharacterized protein</fullName>
    </submittedName>
</protein>
<gene>
    <name evidence="2" type="ORF">N657DRAFT_365245</name>
</gene>
<dbReference type="EMBL" id="MU853226">
    <property type="protein sequence ID" value="KAK4125350.1"/>
    <property type="molecule type" value="Genomic_DNA"/>
</dbReference>
<proteinExistence type="predicted"/>
<feature type="region of interest" description="Disordered" evidence="1">
    <location>
        <begin position="391"/>
        <end position="425"/>
    </location>
</feature>
<dbReference type="Proteomes" id="UP001302602">
    <property type="component" value="Unassembled WGS sequence"/>
</dbReference>
<reference evidence="2" key="2">
    <citation type="submission" date="2023-05" db="EMBL/GenBank/DDBJ databases">
        <authorList>
            <consortium name="Lawrence Berkeley National Laboratory"/>
            <person name="Steindorff A."/>
            <person name="Hensen N."/>
            <person name="Bonometti L."/>
            <person name="Westerberg I."/>
            <person name="Brannstrom I.O."/>
            <person name="Guillou S."/>
            <person name="Cros-Aarteil S."/>
            <person name="Calhoun S."/>
            <person name="Haridas S."/>
            <person name="Kuo A."/>
            <person name="Mondo S."/>
            <person name="Pangilinan J."/>
            <person name="Riley R."/>
            <person name="Labutti K."/>
            <person name="Andreopoulos B."/>
            <person name="Lipzen A."/>
            <person name="Chen C."/>
            <person name="Yanf M."/>
            <person name="Daum C."/>
            <person name="Ng V."/>
            <person name="Clum A."/>
            <person name="Ohm R."/>
            <person name="Martin F."/>
            <person name="Silar P."/>
            <person name="Natvig D."/>
            <person name="Lalanne C."/>
            <person name="Gautier V."/>
            <person name="Ament-Velasquez S.L."/>
            <person name="Kruys A."/>
            <person name="Hutchinson M.I."/>
            <person name="Powell A.J."/>
            <person name="Barry K."/>
            <person name="Miller A.N."/>
            <person name="Grigoriev I.V."/>
            <person name="Debuchy R."/>
            <person name="Gladieux P."/>
            <person name="Thoren M.H."/>
            <person name="Johannesson H."/>
        </authorList>
    </citation>
    <scope>NUCLEOTIDE SEQUENCE</scope>
    <source>
        <strain evidence="2">CBS 731.68</strain>
    </source>
</reference>
<evidence type="ECO:0000256" key="1">
    <source>
        <dbReference type="SAM" id="MobiDB-lite"/>
    </source>
</evidence>
<evidence type="ECO:0000313" key="2">
    <source>
        <dbReference type="EMBL" id="KAK4125350.1"/>
    </source>
</evidence>
<feature type="compositionally biased region" description="Low complexity" evidence="1">
    <location>
        <begin position="126"/>
        <end position="136"/>
    </location>
</feature>
<organism evidence="2 3">
    <name type="scientific">Parathielavia appendiculata</name>
    <dbReference type="NCBI Taxonomy" id="2587402"/>
    <lineage>
        <taxon>Eukaryota</taxon>
        <taxon>Fungi</taxon>
        <taxon>Dikarya</taxon>
        <taxon>Ascomycota</taxon>
        <taxon>Pezizomycotina</taxon>
        <taxon>Sordariomycetes</taxon>
        <taxon>Sordariomycetidae</taxon>
        <taxon>Sordariales</taxon>
        <taxon>Chaetomiaceae</taxon>
        <taxon>Parathielavia</taxon>
    </lineage>
</organism>
<keyword evidence="3" id="KW-1185">Reference proteome</keyword>
<feature type="compositionally biased region" description="Low complexity" evidence="1">
    <location>
        <begin position="233"/>
        <end position="247"/>
    </location>
</feature>
<feature type="compositionally biased region" description="Basic and acidic residues" evidence="1">
    <location>
        <begin position="7"/>
        <end position="17"/>
    </location>
</feature>
<dbReference type="RefSeq" id="XP_062649121.1">
    <property type="nucleotide sequence ID" value="XM_062787003.1"/>
</dbReference>
<feature type="compositionally biased region" description="Basic and acidic residues" evidence="1">
    <location>
        <begin position="86"/>
        <end position="100"/>
    </location>
</feature>
<feature type="region of interest" description="Disordered" evidence="1">
    <location>
        <begin position="47"/>
        <end position="379"/>
    </location>
</feature>